<comment type="similarity">
    <text evidence="6">Belongs to the TRAFAC class OBG-HflX-like GTPase superfamily. HflX GTPase family.</text>
</comment>
<feature type="binding site" evidence="7">
    <location>
        <begin position="199"/>
        <end position="206"/>
    </location>
    <ligand>
        <name>GTP</name>
        <dbReference type="ChEBI" id="CHEBI:37565"/>
    </ligand>
</feature>
<dbReference type="Gene3D" id="3.40.50.11060">
    <property type="entry name" value="GTPase HflX, N-terminal domain"/>
    <property type="match status" value="1"/>
</dbReference>
<dbReference type="InterPro" id="IPR030394">
    <property type="entry name" value="G_HFLX_dom"/>
</dbReference>
<keyword evidence="5 6" id="KW-0342">GTP-binding</keyword>
<dbReference type="Pfam" id="PF01926">
    <property type="entry name" value="MMR_HSR1"/>
    <property type="match status" value="1"/>
</dbReference>
<evidence type="ECO:0000256" key="3">
    <source>
        <dbReference type="ARBA" id="ARBA00022741"/>
    </source>
</evidence>
<feature type="binding site" evidence="8">
    <location>
        <position position="226"/>
    </location>
    <ligand>
        <name>Mg(2+)</name>
        <dbReference type="ChEBI" id="CHEBI:18420"/>
    </ligand>
</feature>
<dbReference type="SUPFAM" id="SSF52540">
    <property type="entry name" value="P-loop containing nucleoside triphosphate hydrolases"/>
    <property type="match status" value="1"/>
</dbReference>
<dbReference type="InterPro" id="IPR005225">
    <property type="entry name" value="Small_GTP-bd"/>
</dbReference>
<comment type="subunit">
    <text evidence="6">Monomer. Associates with the 50S ribosomal subunit.</text>
</comment>
<dbReference type="GO" id="GO:0005525">
    <property type="term" value="F:GTP binding"/>
    <property type="evidence" value="ECO:0007669"/>
    <property type="project" value="UniProtKB-UniRule"/>
</dbReference>
<dbReference type="Gene3D" id="3.40.50.300">
    <property type="entry name" value="P-loop containing nucleotide triphosphate hydrolases"/>
    <property type="match status" value="1"/>
</dbReference>
<comment type="cofactor">
    <cofactor evidence="8">
        <name>Mg(2+)</name>
        <dbReference type="ChEBI" id="CHEBI:18420"/>
    </cofactor>
</comment>
<dbReference type="NCBIfam" id="TIGR03156">
    <property type="entry name" value="GTP_HflX"/>
    <property type="match status" value="1"/>
</dbReference>
<organism evidence="11">
    <name type="scientific">candidate division WOR-3 bacterium</name>
    <dbReference type="NCBI Taxonomy" id="2052148"/>
    <lineage>
        <taxon>Bacteria</taxon>
        <taxon>Bacteria division WOR-3</taxon>
    </lineage>
</organism>
<dbReference type="GO" id="GO:0003924">
    <property type="term" value="F:GTPase activity"/>
    <property type="evidence" value="ECO:0007669"/>
    <property type="project" value="UniProtKB-UniRule"/>
</dbReference>
<dbReference type="EMBL" id="DTMZ01000099">
    <property type="protein sequence ID" value="HGD13242.1"/>
    <property type="molecule type" value="Genomic_DNA"/>
</dbReference>
<keyword evidence="1 6" id="KW-0963">Cytoplasm</keyword>
<comment type="subcellular location">
    <subcellularLocation>
        <location evidence="6">Cytoplasm</location>
    </subcellularLocation>
    <text evidence="6">May associate with membranes.</text>
</comment>
<dbReference type="InterPro" id="IPR006073">
    <property type="entry name" value="GTP-bd"/>
</dbReference>
<keyword evidence="9" id="KW-0175">Coiled coil</keyword>
<keyword evidence="4 8" id="KW-0460">Magnesium</keyword>
<dbReference type="HAMAP" id="MF_00900">
    <property type="entry name" value="GTPase_HflX"/>
    <property type="match status" value="1"/>
</dbReference>
<dbReference type="InterPro" id="IPR032305">
    <property type="entry name" value="GTP-bd_M"/>
</dbReference>
<evidence type="ECO:0000256" key="1">
    <source>
        <dbReference type="ARBA" id="ARBA00022490"/>
    </source>
</evidence>
<name>A0A7V3PTV3_UNCW3</name>
<protein>
    <recommendedName>
        <fullName evidence="6">GTPase HflX</fullName>
    </recommendedName>
    <alternativeName>
        <fullName evidence="6">GTP-binding protein HflX</fullName>
    </alternativeName>
</protein>
<feature type="binding site" evidence="8">
    <location>
        <position position="206"/>
    </location>
    <ligand>
        <name>Mg(2+)</name>
        <dbReference type="ChEBI" id="CHEBI:18420"/>
    </ligand>
</feature>
<gene>
    <name evidence="6 11" type="primary">hflX</name>
    <name evidence="11" type="ORF">ENX16_04100</name>
</gene>
<dbReference type="PANTHER" id="PTHR10229">
    <property type="entry name" value="GTP-BINDING PROTEIN HFLX"/>
    <property type="match status" value="1"/>
</dbReference>
<keyword evidence="3 6" id="KW-0547">Nucleotide-binding</keyword>
<dbReference type="NCBIfam" id="TIGR00231">
    <property type="entry name" value="small_GTP"/>
    <property type="match status" value="1"/>
</dbReference>
<feature type="domain" description="Hflx-type G" evidence="10">
    <location>
        <begin position="193"/>
        <end position="359"/>
    </location>
</feature>
<feature type="binding site" evidence="7">
    <location>
        <begin position="224"/>
        <end position="228"/>
    </location>
    <ligand>
        <name>GTP</name>
        <dbReference type="ChEBI" id="CHEBI:37565"/>
    </ligand>
</feature>
<evidence type="ECO:0000256" key="5">
    <source>
        <dbReference type="ARBA" id="ARBA00023134"/>
    </source>
</evidence>
<dbReference type="PANTHER" id="PTHR10229:SF0">
    <property type="entry name" value="GTP-BINDING PROTEIN 6-RELATED"/>
    <property type="match status" value="1"/>
</dbReference>
<dbReference type="PIRSF" id="PIRSF006809">
    <property type="entry name" value="GTP-binding_hflX_prd"/>
    <property type="match status" value="1"/>
</dbReference>
<evidence type="ECO:0000256" key="2">
    <source>
        <dbReference type="ARBA" id="ARBA00022723"/>
    </source>
</evidence>
<comment type="function">
    <text evidence="6">GTPase that associates with the 50S ribosomal subunit and may have a role during protein synthesis or ribosome biogenesis.</text>
</comment>
<sequence length="416" mass="46831">MSSRVLLVGIVRTPRQRWTKAEELEELAELTKTAGGEVVERIIQTRSQPDPATMIGKGKAIEIRELCRRYEIQLVVFEDLLSPTQLRNLEDIIGVRVIDRAAVILDIFALHARTAEAKAQVELAQLEYFKTRLTGLGIEMSRLGGGIGTRGPGETKLEVDRRRIDQRITTLRRELERIEQERQVQRKRRSRLFQIALAGYTNVGKSTLFNRLTAGATVVSDRLFATVDASTRVFKIDKKITALLTDTVGFIRNLPLQLVASFRSTLAEIRDADLILHIADISDPKVEGQIEVVNDTLATIGAGDNPQILVFNKCDKVFDDSLFTRLVARYPSAVFISARTGAGLDILQVRIKEFMEKQMVVKSFTIPAERTELAALVYAGGRIIGERILNGKRQIRIRGFAAELMRIRKEVRKRLL</sequence>
<comment type="caution">
    <text evidence="11">The sequence shown here is derived from an EMBL/GenBank/DDBJ whole genome shotgun (WGS) entry which is preliminary data.</text>
</comment>
<dbReference type="Pfam" id="PF13167">
    <property type="entry name" value="GTP-bdg_N"/>
    <property type="match status" value="1"/>
</dbReference>
<feature type="binding site" evidence="7">
    <location>
        <begin position="246"/>
        <end position="249"/>
    </location>
    <ligand>
        <name>GTP</name>
        <dbReference type="ChEBI" id="CHEBI:37565"/>
    </ligand>
</feature>
<dbReference type="AlphaFoldDB" id="A0A7V3PTV3"/>
<evidence type="ECO:0000256" key="4">
    <source>
        <dbReference type="ARBA" id="ARBA00022842"/>
    </source>
</evidence>
<dbReference type="InterPro" id="IPR027417">
    <property type="entry name" value="P-loop_NTPase"/>
</dbReference>
<keyword evidence="2 8" id="KW-0479">Metal-binding</keyword>
<feature type="coiled-coil region" evidence="9">
    <location>
        <begin position="161"/>
        <end position="188"/>
    </location>
</feature>
<dbReference type="GO" id="GO:0043022">
    <property type="term" value="F:ribosome binding"/>
    <property type="evidence" value="ECO:0007669"/>
    <property type="project" value="TreeGrafter"/>
</dbReference>
<dbReference type="CDD" id="cd01878">
    <property type="entry name" value="HflX"/>
    <property type="match status" value="1"/>
</dbReference>
<evidence type="ECO:0000256" key="8">
    <source>
        <dbReference type="PIRSR" id="PIRSR006809-2"/>
    </source>
</evidence>
<feature type="binding site" evidence="7">
    <location>
        <begin position="337"/>
        <end position="339"/>
    </location>
    <ligand>
        <name>GTP</name>
        <dbReference type="ChEBI" id="CHEBI:37565"/>
    </ligand>
</feature>
<accession>A0A7V3PTV3</accession>
<dbReference type="Gene3D" id="6.10.250.2860">
    <property type="match status" value="1"/>
</dbReference>
<dbReference type="InterPro" id="IPR016496">
    <property type="entry name" value="GTPase_HflX"/>
</dbReference>
<dbReference type="InterPro" id="IPR042108">
    <property type="entry name" value="GTPase_HflX_N_sf"/>
</dbReference>
<evidence type="ECO:0000256" key="9">
    <source>
        <dbReference type="SAM" id="Coils"/>
    </source>
</evidence>
<evidence type="ECO:0000313" key="11">
    <source>
        <dbReference type="EMBL" id="HGD13242.1"/>
    </source>
</evidence>
<dbReference type="PRINTS" id="PR00326">
    <property type="entry name" value="GTP1OBG"/>
</dbReference>
<feature type="binding site" evidence="7">
    <location>
        <begin position="312"/>
        <end position="315"/>
    </location>
    <ligand>
        <name>GTP</name>
        <dbReference type="ChEBI" id="CHEBI:37565"/>
    </ligand>
</feature>
<evidence type="ECO:0000256" key="7">
    <source>
        <dbReference type="PIRSR" id="PIRSR006809-1"/>
    </source>
</evidence>
<dbReference type="GO" id="GO:0046872">
    <property type="term" value="F:metal ion binding"/>
    <property type="evidence" value="ECO:0007669"/>
    <property type="project" value="UniProtKB-KW"/>
</dbReference>
<evidence type="ECO:0000256" key="6">
    <source>
        <dbReference type="HAMAP-Rule" id="MF_00900"/>
    </source>
</evidence>
<dbReference type="InterPro" id="IPR025121">
    <property type="entry name" value="GTPase_HflX_N"/>
</dbReference>
<dbReference type="PROSITE" id="PS51705">
    <property type="entry name" value="G_HFLX"/>
    <property type="match status" value="1"/>
</dbReference>
<proteinExistence type="inferred from homology"/>
<dbReference type="GO" id="GO:0005737">
    <property type="term" value="C:cytoplasm"/>
    <property type="evidence" value="ECO:0007669"/>
    <property type="project" value="UniProtKB-SubCell"/>
</dbReference>
<dbReference type="FunFam" id="3.40.50.11060:FF:000001">
    <property type="entry name" value="GTPase HflX"/>
    <property type="match status" value="1"/>
</dbReference>
<dbReference type="Pfam" id="PF16360">
    <property type="entry name" value="GTP-bdg_M"/>
    <property type="match status" value="1"/>
</dbReference>
<evidence type="ECO:0000259" key="10">
    <source>
        <dbReference type="PROSITE" id="PS51705"/>
    </source>
</evidence>
<reference evidence="11" key="1">
    <citation type="journal article" date="2020" name="mSystems">
        <title>Genome- and Community-Level Interaction Insights into Carbon Utilization and Element Cycling Functions of Hydrothermarchaeota in Hydrothermal Sediment.</title>
        <authorList>
            <person name="Zhou Z."/>
            <person name="Liu Y."/>
            <person name="Xu W."/>
            <person name="Pan J."/>
            <person name="Luo Z.H."/>
            <person name="Li M."/>
        </authorList>
    </citation>
    <scope>NUCLEOTIDE SEQUENCE [LARGE SCALE GENOMIC DNA]</scope>
    <source>
        <strain evidence="11">SpSt-914</strain>
    </source>
</reference>